<protein>
    <submittedName>
        <fullName evidence="9">Cytochrome c class I</fullName>
    </submittedName>
</protein>
<dbReference type="GO" id="GO:0005506">
    <property type="term" value="F:iron ion binding"/>
    <property type="evidence" value="ECO:0007669"/>
    <property type="project" value="InterPro"/>
</dbReference>
<feature type="binding site" description="covalent" evidence="6">
    <location>
        <position position="47"/>
    </location>
    <ligand>
        <name>heme c</name>
        <dbReference type="ChEBI" id="CHEBI:61717"/>
    </ligand>
</feature>
<organism evidence="9 10">
    <name type="scientific">Caballeronia udeis</name>
    <dbReference type="NCBI Taxonomy" id="1232866"/>
    <lineage>
        <taxon>Bacteria</taxon>
        <taxon>Pseudomonadati</taxon>
        <taxon>Pseudomonadota</taxon>
        <taxon>Betaproteobacteria</taxon>
        <taxon>Burkholderiales</taxon>
        <taxon>Burkholderiaceae</taxon>
        <taxon>Caballeronia</taxon>
    </lineage>
</organism>
<dbReference type="Pfam" id="PF00034">
    <property type="entry name" value="Cytochrom_C"/>
    <property type="match status" value="1"/>
</dbReference>
<evidence type="ECO:0000256" key="4">
    <source>
        <dbReference type="ARBA" id="ARBA00022982"/>
    </source>
</evidence>
<evidence type="ECO:0000256" key="6">
    <source>
        <dbReference type="PIRSR" id="PIRSR602324-1"/>
    </source>
</evidence>
<evidence type="ECO:0000256" key="3">
    <source>
        <dbReference type="ARBA" id="ARBA00022723"/>
    </source>
</evidence>
<evidence type="ECO:0000313" key="9">
    <source>
        <dbReference type="EMBL" id="SAL50314.1"/>
    </source>
</evidence>
<keyword evidence="5 6" id="KW-0408">Iron</keyword>
<keyword evidence="2 6" id="KW-0349">Heme</keyword>
<evidence type="ECO:0000256" key="5">
    <source>
        <dbReference type="ARBA" id="ARBA00023004"/>
    </source>
</evidence>
<dbReference type="PRINTS" id="PR00606">
    <property type="entry name" value="CYTCHROMECID"/>
</dbReference>
<feature type="chain" id="PRO_5008501872" evidence="7">
    <location>
        <begin position="27"/>
        <end position="121"/>
    </location>
</feature>
<feature type="signal peptide" evidence="7">
    <location>
        <begin position="1"/>
        <end position="26"/>
    </location>
</feature>
<dbReference type="EMBL" id="FCOK02000038">
    <property type="protein sequence ID" value="SAL50314.1"/>
    <property type="molecule type" value="Genomic_DNA"/>
</dbReference>
<evidence type="ECO:0000313" key="10">
    <source>
        <dbReference type="Proteomes" id="UP000054683"/>
    </source>
</evidence>
<sequence length="121" mass="12734">MIKPMTGRRWAAWSCGALLAACVLPAAVAQKAPDAAAALSIVQKNNCLSCHAVDSQVVGPAYREIAKKYHGDASAPDKLFTKVRNGGAFVWGEVPMPPNPNISDADLHTVIAWILAGAPDK</sequence>
<reference evidence="9 10" key="1">
    <citation type="submission" date="2016-01" db="EMBL/GenBank/DDBJ databases">
        <authorList>
            <person name="Oliw E.H."/>
        </authorList>
    </citation>
    <scope>NUCLEOTIDE SEQUENCE [LARGE SCALE GENOMIC DNA]</scope>
    <source>
        <strain evidence="9">LMG 27134</strain>
    </source>
</reference>
<evidence type="ECO:0000256" key="1">
    <source>
        <dbReference type="ARBA" id="ARBA00022448"/>
    </source>
</evidence>
<feature type="binding site" description="covalent" evidence="6">
    <location>
        <position position="96"/>
    </location>
    <ligand>
        <name>heme c</name>
        <dbReference type="ChEBI" id="CHEBI:61717"/>
    </ligand>
</feature>
<dbReference type="InterPro" id="IPR036909">
    <property type="entry name" value="Cyt_c-like_dom_sf"/>
</dbReference>
<dbReference type="Gene3D" id="1.10.760.10">
    <property type="entry name" value="Cytochrome c-like domain"/>
    <property type="match status" value="1"/>
</dbReference>
<dbReference type="InterPro" id="IPR002324">
    <property type="entry name" value="Cyt_c_ID"/>
</dbReference>
<dbReference type="AlphaFoldDB" id="A0A158I120"/>
<dbReference type="GO" id="GO:0020037">
    <property type="term" value="F:heme binding"/>
    <property type="evidence" value="ECO:0007669"/>
    <property type="project" value="InterPro"/>
</dbReference>
<keyword evidence="4" id="KW-0249">Electron transport</keyword>
<dbReference type="GO" id="GO:0009055">
    <property type="term" value="F:electron transfer activity"/>
    <property type="evidence" value="ECO:0007669"/>
    <property type="project" value="InterPro"/>
</dbReference>
<dbReference type="PROSITE" id="PS51257">
    <property type="entry name" value="PROKAR_LIPOPROTEIN"/>
    <property type="match status" value="1"/>
</dbReference>
<evidence type="ECO:0000256" key="7">
    <source>
        <dbReference type="SAM" id="SignalP"/>
    </source>
</evidence>
<keyword evidence="1" id="KW-0813">Transport</keyword>
<dbReference type="SUPFAM" id="SSF46626">
    <property type="entry name" value="Cytochrome c"/>
    <property type="match status" value="1"/>
</dbReference>
<gene>
    <name evidence="9" type="ORF">AWB69_05096</name>
</gene>
<keyword evidence="7" id="KW-0732">Signal</keyword>
<dbReference type="InterPro" id="IPR009056">
    <property type="entry name" value="Cyt_c-like_dom"/>
</dbReference>
<dbReference type="PROSITE" id="PS51007">
    <property type="entry name" value="CYTC"/>
    <property type="match status" value="1"/>
</dbReference>
<proteinExistence type="predicted"/>
<evidence type="ECO:0000259" key="8">
    <source>
        <dbReference type="PROSITE" id="PS51007"/>
    </source>
</evidence>
<feature type="binding site" description="covalent" evidence="6">
    <location>
        <position position="51"/>
    </location>
    <ligand>
        <name>heme c</name>
        <dbReference type="ChEBI" id="CHEBI:61717"/>
    </ligand>
</feature>
<keyword evidence="3 6" id="KW-0479">Metal-binding</keyword>
<evidence type="ECO:0000256" key="2">
    <source>
        <dbReference type="ARBA" id="ARBA00022617"/>
    </source>
</evidence>
<accession>A0A158I120</accession>
<name>A0A158I120_9BURK</name>
<dbReference type="Proteomes" id="UP000054683">
    <property type="component" value="Unassembled WGS sequence"/>
</dbReference>
<comment type="PTM">
    <text evidence="6">Binds 1 heme c group covalently per subunit.</text>
</comment>
<feature type="domain" description="Cytochrome c" evidence="8">
    <location>
        <begin position="33"/>
        <end position="118"/>
    </location>
</feature>